<dbReference type="GO" id="GO:0010181">
    <property type="term" value="F:FMN binding"/>
    <property type="evidence" value="ECO:0007669"/>
    <property type="project" value="InterPro"/>
</dbReference>
<comment type="similarity">
    <text evidence="1">In the N-terminal section; belongs to the zinc metallo-hydrolase group 3 family.</text>
</comment>
<name>A0A5R8Y1Y6_9BACT</name>
<dbReference type="CDD" id="cd07709">
    <property type="entry name" value="flavodiiron_proteins_MBL-fold"/>
    <property type="match status" value="1"/>
</dbReference>
<evidence type="ECO:0000259" key="2">
    <source>
        <dbReference type="PROSITE" id="PS50902"/>
    </source>
</evidence>
<dbReference type="RefSeq" id="WP_138151928.1">
    <property type="nucleotide sequence ID" value="NZ_VANU01000002.1"/>
</dbReference>
<dbReference type="InterPro" id="IPR029039">
    <property type="entry name" value="Flavoprotein-like_sf"/>
</dbReference>
<dbReference type="PANTHER" id="PTHR43717:SF1">
    <property type="entry name" value="ANAEROBIC NITRIC OXIDE REDUCTASE FLAVORUBREDOXIN"/>
    <property type="match status" value="1"/>
</dbReference>
<dbReference type="SUPFAM" id="SSF52218">
    <property type="entry name" value="Flavoproteins"/>
    <property type="match status" value="1"/>
</dbReference>
<evidence type="ECO:0000313" key="4">
    <source>
        <dbReference type="Proteomes" id="UP000308901"/>
    </source>
</evidence>
<keyword evidence="4" id="KW-1185">Reference proteome</keyword>
<dbReference type="OrthoDB" id="9800607at2"/>
<dbReference type="PANTHER" id="PTHR43717">
    <property type="entry name" value="ANAEROBIC NITRIC OXIDE REDUCTASE FLAVORUBREDOXIN"/>
    <property type="match status" value="1"/>
</dbReference>
<evidence type="ECO:0000256" key="1">
    <source>
        <dbReference type="ARBA" id="ARBA00007121"/>
    </source>
</evidence>
<dbReference type="Pfam" id="PF00258">
    <property type="entry name" value="Flavodoxin_1"/>
    <property type="match status" value="1"/>
</dbReference>
<organism evidence="3 4">
    <name type="scientific">Arcobacter arenosus</name>
    <dbReference type="NCBI Taxonomy" id="2576037"/>
    <lineage>
        <taxon>Bacteria</taxon>
        <taxon>Pseudomonadati</taxon>
        <taxon>Campylobacterota</taxon>
        <taxon>Epsilonproteobacteria</taxon>
        <taxon>Campylobacterales</taxon>
        <taxon>Arcobacteraceae</taxon>
        <taxon>Arcobacter</taxon>
    </lineage>
</organism>
<protein>
    <submittedName>
        <fullName evidence="3">FprA family A-type flavoprotein</fullName>
    </submittedName>
</protein>
<dbReference type="InterPro" id="IPR045761">
    <property type="entry name" value="ODP_dom"/>
</dbReference>
<dbReference type="InterPro" id="IPR008254">
    <property type="entry name" value="Flavodoxin/NO_synth"/>
</dbReference>
<reference evidence="3 4" key="1">
    <citation type="submission" date="2019-05" db="EMBL/GenBank/DDBJ databases">
        <title>Arcobacter sp. nov., isolated from sea sediment.</title>
        <authorList>
            <person name="Kim W."/>
        </authorList>
    </citation>
    <scope>NUCLEOTIDE SEQUENCE [LARGE SCALE GENOMIC DNA]</scope>
    <source>
        <strain evidence="3 4">CAU 1517</strain>
    </source>
</reference>
<dbReference type="InterPro" id="IPR016440">
    <property type="entry name" value="Rubredoxin-O_OxRdtase"/>
</dbReference>
<dbReference type="InterPro" id="IPR001279">
    <property type="entry name" value="Metallo-B-lactamas"/>
</dbReference>
<feature type="domain" description="Flavodoxin-like" evidence="2">
    <location>
        <begin position="260"/>
        <end position="400"/>
    </location>
</feature>
<comment type="caution">
    <text evidence="3">The sequence shown here is derived from an EMBL/GenBank/DDBJ whole genome shotgun (WGS) entry which is preliminary data.</text>
</comment>
<dbReference type="InterPro" id="IPR036866">
    <property type="entry name" value="RibonucZ/Hydroxyglut_hydro"/>
</dbReference>
<evidence type="ECO:0000313" key="3">
    <source>
        <dbReference type="EMBL" id="TLP39345.1"/>
    </source>
</evidence>
<dbReference type="Gene3D" id="3.40.50.360">
    <property type="match status" value="1"/>
</dbReference>
<dbReference type="SMART" id="SM00849">
    <property type="entry name" value="Lactamase_B"/>
    <property type="match status" value="1"/>
</dbReference>
<dbReference type="GO" id="GO:0016491">
    <property type="term" value="F:oxidoreductase activity"/>
    <property type="evidence" value="ECO:0007669"/>
    <property type="project" value="InterPro"/>
</dbReference>
<dbReference type="Proteomes" id="UP000308901">
    <property type="component" value="Unassembled WGS sequence"/>
</dbReference>
<dbReference type="GO" id="GO:0009055">
    <property type="term" value="F:electron transfer activity"/>
    <property type="evidence" value="ECO:0007669"/>
    <property type="project" value="InterPro"/>
</dbReference>
<dbReference type="AlphaFoldDB" id="A0A5R8Y1Y6"/>
<accession>A0A5R8Y1Y6</accession>
<gene>
    <name evidence="3" type="ORF">FDK22_05600</name>
</gene>
<dbReference type="PROSITE" id="PS50902">
    <property type="entry name" value="FLAVODOXIN_LIKE"/>
    <property type="match status" value="1"/>
</dbReference>
<dbReference type="SUPFAM" id="SSF56281">
    <property type="entry name" value="Metallo-hydrolase/oxidoreductase"/>
    <property type="match status" value="1"/>
</dbReference>
<dbReference type="Gene3D" id="3.60.15.10">
    <property type="entry name" value="Ribonuclease Z/Hydroxyacylglutathione hydrolase-like"/>
    <property type="match status" value="1"/>
</dbReference>
<dbReference type="EMBL" id="VANU01000002">
    <property type="protein sequence ID" value="TLP39345.1"/>
    <property type="molecule type" value="Genomic_DNA"/>
</dbReference>
<dbReference type="Pfam" id="PF19583">
    <property type="entry name" value="ODP"/>
    <property type="match status" value="1"/>
</dbReference>
<dbReference type="PIRSF" id="PIRSF005243">
    <property type="entry name" value="ROO"/>
    <property type="match status" value="1"/>
</dbReference>
<proteinExistence type="inferred from homology"/>
<sequence length="413" mass="47660">MDTNKPIEIAPDIYFIGAFDPDIRTFDIIMKTANGSSYNAYLIKTDEGVIIVDTVKVEFQEEFFKKIESLCSYDEIKYVILHHMEPDHAGAIPELMNRVNSDVKVLISPQATSMLKSITHRENIDFETVWTNKSLKLGNKTIRFLTTPYLHWPETMSSFVEEDCLLFSGDVFGSHYHDKRLFDDQVSDFFYAFKYYYDHIMRPFKSYVLNALKLYDKLSIEIIAPLHGPILRQKPYKYMEYYRNWSQKDYKEISHGNKILSIFYITSYKNTRDMAEAIFDGAESVEGIIANVYDLTSLEESNMINILEESDGILIGSPTINSDAPKPVWDLLSCMMYLEKRGKTGGAFGSYGWSGEAVDMINHRLKSLSFRVPPMESMKIKLIPTKEELNQCYSYGVEFGEILNGKMIEITMN</sequence>
<dbReference type="GO" id="GO:0046872">
    <property type="term" value="F:metal ion binding"/>
    <property type="evidence" value="ECO:0007669"/>
    <property type="project" value="InterPro"/>
</dbReference>